<reference evidence="2" key="2">
    <citation type="submission" date="2019-07" db="EMBL/GenBank/DDBJ databases">
        <authorList>
            <person name="Yang Y."/>
            <person name="Bocs S."/>
            <person name="Baudouin L."/>
        </authorList>
    </citation>
    <scope>NUCLEOTIDE SEQUENCE</scope>
    <source>
        <tissue evidence="2">Spear leaf of Hainan Tall coconut</tissue>
    </source>
</reference>
<protein>
    <submittedName>
        <fullName evidence="2">Uncharacterized protein</fullName>
    </submittedName>
</protein>
<dbReference type="EMBL" id="CM017875">
    <property type="protein sequence ID" value="KAG1338302.1"/>
    <property type="molecule type" value="Genomic_DNA"/>
</dbReference>
<feature type="compositionally biased region" description="Basic and acidic residues" evidence="1">
    <location>
        <begin position="1"/>
        <end position="17"/>
    </location>
</feature>
<evidence type="ECO:0000256" key="1">
    <source>
        <dbReference type="SAM" id="MobiDB-lite"/>
    </source>
</evidence>
<dbReference type="AlphaFoldDB" id="A0A8K0N074"/>
<proteinExistence type="predicted"/>
<dbReference type="Proteomes" id="UP000797356">
    <property type="component" value="Chromosome 4"/>
</dbReference>
<gene>
    <name evidence="2" type="ORF">COCNU_04G006080</name>
</gene>
<organism evidence="2 3">
    <name type="scientific">Cocos nucifera</name>
    <name type="common">Coconut palm</name>
    <dbReference type="NCBI Taxonomy" id="13894"/>
    <lineage>
        <taxon>Eukaryota</taxon>
        <taxon>Viridiplantae</taxon>
        <taxon>Streptophyta</taxon>
        <taxon>Embryophyta</taxon>
        <taxon>Tracheophyta</taxon>
        <taxon>Spermatophyta</taxon>
        <taxon>Magnoliopsida</taxon>
        <taxon>Liliopsida</taxon>
        <taxon>Arecaceae</taxon>
        <taxon>Arecoideae</taxon>
        <taxon>Cocoseae</taxon>
        <taxon>Attaleinae</taxon>
        <taxon>Cocos</taxon>
    </lineage>
</organism>
<feature type="region of interest" description="Disordered" evidence="1">
    <location>
        <begin position="93"/>
        <end position="128"/>
    </location>
</feature>
<sequence length="205" mass="22112">MKKDHDNWTREAEDYRRKWQSTKGEASSAKIEIQALWEDLNWAKELGIEEFKASSDLKTLILQGSEASYWIDFGDGQDAVQQLVPNLNLSSIIVPDAKEEEEGGDGAEEEEEGGGDGSPMDPMDDGAPITILASTEPAIPTFPTASVEYTSGPFTSMGLVSQLAAEVPSENEGAVLTGVVPSMDTIPSIEAKVIPDQPSKQLVVE</sequence>
<evidence type="ECO:0000313" key="3">
    <source>
        <dbReference type="Proteomes" id="UP000797356"/>
    </source>
</evidence>
<keyword evidence="3" id="KW-1185">Reference proteome</keyword>
<name>A0A8K0N074_COCNU</name>
<accession>A0A8K0N074</accession>
<reference evidence="2" key="1">
    <citation type="journal article" date="2017" name="Gigascience">
        <title>The genome draft of coconut (Cocos nucifera).</title>
        <authorList>
            <person name="Xiao Y."/>
            <person name="Xu P."/>
            <person name="Fan H."/>
            <person name="Baudouin L."/>
            <person name="Xia W."/>
            <person name="Bocs S."/>
            <person name="Xu J."/>
            <person name="Li Q."/>
            <person name="Guo A."/>
            <person name="Zhou L."/>
            <person name="Li J."/>
            <person name="Wu Y."/>
            <person name="Ma Z."/>
            <person name="Armero A."/>
            <person name="Issali A.E."/>
            <person name="Liu N."/>
            <person name="Peng M."/>
            <person name="Yang Y."/>
        </authorList>
    </citation>
    <scope>NUCLEOTIDE SEQUENCE</scope>
    <source>
        <tissue evidence="2">Spear leaf of Hainan Tall coconut</tissue>
    </source>
</reference>
<feature type="compositionally biased region" description="Acidic residues" evidence="1">
    <location>
        <begin position="98"/>
        <end position="114"/>
    </location>
</feature>
<evidence type="ECO:0000313" key="2">
    <source>
        <dbReference type="EMBL" id="KAG1338302.1"/>
    </source>
</evidence>
<feature type="region of interest" description="Disordered" evidence="1">
    <location>
        <begin position="1"/>
        <end position="26"/>
    </location>
</feature>
<comment type="caution">
    <text evidence="2">The sequence shown here is derived from an EMBL/GenBank/DDBJ whole genome shotgun (WGS) entry which is preliminary data.</text>
</comment>